<dbReference type="Gene3D" id="3.60.15.10">
    <property type="entry name" value="Ribonuclease Z/Hydroxyacylglutathione hydrolase-like"/>
    <property type="match status" value="1"/>
</dbReference>
<dbReference type="AlphaFoldDB" id="A0A1B9B9L7"/>
<proteinExistence type="predicted"/>
<dbReference type="RefSeq" id="WP_065409243.1">
    <property type="nucleotide sequence ID" value="NZ_MAYT01000001.1"/>
</dbReference>
<evidence type="ECO:0000313" key="2">
    <source>
        <dbReference type="EMBL" id="OCA92778.1"/>
    </source>
</evidence>
<dbReference type="InterPro" id="IPR036866">
    <property type="entry name" value="RibonucZ/Hydroxyglut_hydro"/>
</dbReference>
<evidence type="ECO:0000313" key="3">
    <source>
        <dbReference type="Proteomes" id="UP000092578"/>
    </source>
</evidence>
<sequence>MRIVLAIVVSMLFVSPMYAAASVIHLHLEEEEFALSFLPLSDGEAAFLHTADGQHFLINTGHKGTEAEIFQYMNSFQIHELDGLIITERRYWRESFIEELRRKRKLKKIFTGWPLPARSRGSRFIHEKWQEGDLREISPGVRVSVLYSGLRKNEGLDFSIRHYDSRLLWLSSASRSSEKKLLALPLRDSNIVKIPQFGKHDSLSNNLLTHIDPQTAVLFKQKAAYPDERLMELLHEMWIDIYYTGQHGILIVKFTKEGYELFSLPDLK</sequence>
<feature type="signal peptide" evidence="1">
    <location>
        <begin position="1"/>
        <end position="19"/>
    </location>
</feature>
<name>A0A1B9B9L7_9BACI</name>
<organism evidence="2 3">
    <name type="scientific">Pseudobacillus wudalianchiensis</name>
    <dbReference type="NCBI Taxonomy" id="1743143"/>
    <lineage>
        <taxon>Bacteria</taxon>
        <taxon>Bacillati</taxon>
        <taxon>Bacillota</taxon>
        <taxon>Bacilli</taxon>
        <taxon>Bacillales</taxon>
        <taxon>Bacillaceae</taxon>
        <taxon>Pseudobacillus</taxon>
    </lineage>
</organism>
<evidence type="ECO:0000256" key="1">
    <source>
        <dbReference type="SAM" id="SignalP"/>
    </source>
</evidence>
<reference evidence="3" key="1">
    <citation type="submission" date="2016-05" db="EMBL/GenBank/DDBJ databases">
        <authorList>
            <person name="Liu B."/>
            <person name="Wang J."/>
            <person name="Zhu Y."/>
            <person name="Liu G."/>
            <person name="Chen Q."/>
            <person name="Chen Z."/>
            <person name="Lan J."/>
            <person name="Che J."/>
            <person name="Ge C."/>
            <person name="Shi H."/>
            <person name="Pan Z."/>
            <person name="Liu X."/>
        </authorList>
    </citation>
    <scope>NUCLEOTIDE SEQUENCE [LARGE SCALE GENOMIC DNA]</scope>
    <source>
        <strain evidence="3">FJAT-27215</strain>
    </source>
</reference>
<feature type="chain" id="PRO_5039068677" description="ATP-dependent DNA helicase" evidence="1">
    <location>
        <begin position="20"/>
        <end position="268"/>
    </location>
</feature>
<evidence type="ECO:0008006" key="4">
    <source>
        <dbReference type="Google" id="ProtNLM"/>
    </source>
</evidence>
<comment type="caution">
    <text evidence="2">The sequence shown here is derived from an EMBL/GenBank/DDBJ whole genome shotgun (WGS) entry which is preliminary data.</text>
</comment>
<accession>A0A1B9B9L7</accession>
<protein>
    <recommendedName>
        <fullName evidence="4">ATP-dependent DNA helicase</fullName>
    </recommendedName>
</protein>
<dbReference type="Proteomes" id="UP000092578">
    <property type="component" value="Unassembled WGS sequence"/>
</dbReference>
<gene>
    <name evidence="2" type="ORF">A8F95_03565</name>
</gene>
<dbReference type="EMBL" id="MAYT01000001">
    <property type="protein sequence ID" value="OCA92778.1"/>
    <property type="molecule type" value="Genomic_DNA"/>
</dbReference>
<keyword evidence="1" id="KW-0732">Signal</keyword>
<keyword evidence="3" id="KW-1185">Reference proteome</keyword>